<keyword evidence="6" id="KW-1185">Reference proteome</keyword>
<dbReference type="Pfam" id="PF12796">
    <property type="entry name" value="Ank_2"/>
    <property type="match status" value="1"/>
</dbReference>
<evidence type="ECO:0000313" key="5">
    <source>
        <dbReference type="EMBL" id="MDG3007129.1"/>
    </source>
</evidence>
<dbReference type="PANTHER" id="PTHR24171">
    <property type="entry name" value="ANKYRIN REPEAT DOMAIN-CONTAINING PROTEIN 39-RELATED"/>
    <property type="match status" value="1"/>
</dbReference>
<dbReference type="PROSITE" id="PS50088">
    <property type="entry name" value="ANK_REPEAT"/>
    <property type="match status" value="2"/>
</dbReference>
<dbReference type="EMBL" id="JARRAG010000002">
    <property type="protein sequence ID" value="MDG3007129.1"/>
    <property type="molecule type" value="Genomic_DNA"/>
</dbReference>
<dbReference type="PROSITE" id="PS50297">
    <property type="entry name" value="ANK_REP_REGION"/>
    <property type="match status" value="2"/>
</dbReference>
<comment type="caution">
    <text evidence="5">The sequence shown here is derived from an EMBL/GenBank/DDBJ whole genome shotgun (WGS) entry which is preliminary data.</text>
</comment>
<feature type="repeat" description="ANK" evidence="3">
    <location>
        <begin position="35"/>
        <end position="67"/>
    </location>
</feature>
<feature type="region of interest" description="Disordered" evidence="4">
    <location>
        <begin position="125"/>
        <end position="160"/>
    </location>
</feature>
<evidence type="ECO:0000256" key="3">
    <source>
        <dbReference type="PROSITE-ProRule" id="PRU00023"/>
    </source>
</evidence>
<sequence>MYGGLTKLAHEGDEAGVRRMLDEGVPADAIDNGRFNATPLQAAAGAGHLEIVELLLDRGANVNHVDNDGFSPVTTAARAGKWQVVKLLAAHGGDFRTPDATGRNGHDYVRRCRGARTRAAIQAALERRGVAPATDPGATEPLETRSSHPAGAESGEGETS</sequence>
<dbReference type="SUPFAM" id="SSF48403">
    <property type="entry name" value="Ankyrin repeat"/>
    <property type="match status" value="1"/>
</dbReference>
<feature type="repeat" description="ANK" evidence="3">
    <location>
        <begin position="68"/>
        <end position="100"/>
    </location>
</feature>
<keyword evidence="2 3" id="KW-0040">ANK repeat</keyword>
<dbReference type="RefSeq" id="WP_277863418.1">
    <property type="nucleotide sequence ID" value="NZ_JARRAG010000002.1"/>
</dbReference>
<dbReference type="InterPro" id="IPR002110">
    <property type="entry name" value="Ankyrin_rpt"/>
</dbReference>
<accession>A0ABT6FHV6</accession>
<organism evidence="5 6">
    <name type="scientific">Paludisphaera mucosa</name>
    <dbReference type="NCBI Taxonomy" id="3030827"/>
    <lineage>
        <taxon>Bacteria</taxon>
        <taxon>Pseudomonadati</taxon>
        <taxon>Planctomycetota</taxon>
        <taxon>Planctomycetia</taxon>
        <taxon>Isosphaerales</taxon>
        <taxon>Isosphaeraceae</taxon>
        <taxon>Paludisphaera</taxon>
    </lineage>
</organism>
<proteinExistence type="predicted"/>
<dbReference type="PANTHER" id="PTHR24171:SF8">
    <property type="entry name" value="BRCA1-ASSOCIATED RING DOMAIN PROTEIN 1"/>
    <property type="match status" value="1"/>
</dbReference>
<evidence type="ECO:0000256" key="4">
    <source>
        <dbReference type="SAM" id="MobiDB-lite"/>
    </source>
</evidence>
<evidence type="ECO:0000256" key="2">
    <source>
        <dbReference type="ARBA" id="ARBA00023043"/>
    </source>
</evidence>
<dbReference type="InterPro" id="IPR036770">
    <property type="entry name" value="Ankyrin_rpt-contain_sf"/>
</dbReference>
<evidence type="ECO:0000313" key="6">
    <source>
        <dbReference type="Proteomes" id="UP001216907"/>
    </source>
</evidence>
<dbReference type="Gene3D" id="1.25.40.20">
    <property type="entry name" value="Ankyrin repeat-containing domain"/>
    <property type="match status" value="1"/>
</dbReference>
<keyword evidence="1" id="KW-0677">Repeat</keyword>
<gene>
    <name evidence="5" type="ORF">PZE19_25475</name>
</gene>
<protein>
    <submittedName>
        <fullName evidence="5">Ankyrin repeat domain-containing protein</fullName>
    </submittedName>
</protein>
<dbReference type="SMART" id="SM00248">
    <property type="entry name" value="ANK"/>
    <property type="match status" value="2"/>
</dbReference>
<evidence type="ECO:0000256" key="1">
    <source>
        <dbReference type="ARBA" id="ARBA00022737"/>
    </source>
</evidence>
<name>A0ABT6FHV6_9BACT</name>
<reference evidence="5 6" key="1">
    <citation type="submission" date="2023-03" db="EMBL/GenBank/DDBJ databases">
        <title>Paludisphaera mucosa sp. nov. a novel planctomycete from northern fen.</title>
        <authorList>
            <person name="Ivanova A."/>
        </authorList>
    </citation>
    <scope>NUCLEOTIDE SEQUENCE [LARGE SCALE GENOMIC DNA]</scope>
    <source>
        <strain evidence="5 6">Pla2</strain>
    </source>
</reference>
<dbReference type="Proteomes" id="UP001216907">
    <property type="component" value="Unassembled WGS sequence"/>
</dbReference>